<dbReference type="WBParaSite" id="ACAC_0001290001-mRNA-1">
    <property type="protein sequence ID" value="ACAC_0001290001-mRNA-1"/>
    <property type="gene ID" value="ACAC_0001290001"/>
</dbReference>
<feature type="region of interest" description="Disordered" evidence="1">
    <location>
        <begin position="1"/>
        <end position="22"/>
    </location>
</feature>
<feature type="compositionally biased region" description="Polar residues" evidence="1">
    <location>
        <begin position="1076"/>
        <end position="1087"/>
    </location>
</feature>
<reference evidence="3" key="2">
    <citation type="submission" date="2017-02" db="UniProtKB">
        <authorList>
            <consortium name="WormBaseParasite"/>
        </authorList>
    </citation>
    <scope>IDENTIFICATION</scope>
</reference>
<feature type="region of interest" description="Disordered" evidence="1">
    <location>
        <begin position="1071"/>
        <end position="1095"/>
    </location>
</feature>
<feature type="region of interest" description="Disordered" evidence="1">
    <location>
        <begin position="202"/>
        <end position="226"/>
    </location>
</feature>
<sequence length="1953" mass="219074">LGRIPTETRSSAEVRRSGSPKAGTVWDVQSIVGKQGKKIGREVDQWRRSHAFLASWNHSPSISGYEGALHNHNSRNSASITQPKAKSKRKDVLYPDDDNEIIVITGKKREKHVKNVAKPQKHSRKNVLFDHVSTVAARKSRQRIPKLVSRLTVVNRTPVPEEQGFAHRKRVKPQDHDDDNTAIDIETVDDTVEEAIKELIASAPPSGFPDTKEQCLQTPGRPPKKFRGRLAKQKQAIRDAEIAEKVAIKQRELPVLDLTLKVIEDPTVELPLEATILLDSSIIHDTALLHEVGEVLKELVAQVCLEELQPKRDIKSRSRRCWEHLPERVRSKRQEYRNLNVPVAQRSPPPPPLRSKPRGRNSEKYRQAVLERAKQQSGEGAAPNIRNVRPSPIWESKPLNTSQEVVAEIKIGGGENVAHCSNHDQSPSLCSKSQSGMRNAWEEDFAFSGLEDFDLNEDDLVDINVDTFFKSAENIDTSSGDEGDAPSHKMRQKLRTFLGEVVHFPRVTPTRVDSNDPKKASTEASSSTEASKSLGTKQEHIQEDQTEDDVGRVATHVIDIIIDQISSWICHSLEYNDKLTEQKTCGDQFTHFREPNSLVSVVLSLKKSESSGTALQKIMDTDITSSFHDDYGNCYRHIRLSTSVIPELKTSSLHNVGVDVLDFPFDMSAVADLSVKDVDVRLDNISSEYPVPNAYLTSDEVAHIQTAENHSSKEDLVFPDIEYSSCCDIVFFEAVGEEERYSVSGAVNIAAVGVECLNIVRDVSINLSHTEFTCSHVEERCFDVQKNFAGFTYSNQQCVHSIHTMDTNFSGNDEHLQVCFSLLCANAEVDQLSIIVSDLSLIHLTPDATGNIMFESLVGTGEEFEGISVSTTGTIIVPFEEYCSFSNISTSNVIKDGRLTESILISHNVPCAEQERNALSVIGIDCSFVNIDEEEEMAELAFLTKSHLLQICGTITPVKLKVTNDGFFAIIEGIHANSDDLQTEQPVIGTGNEVMAESFSCSIPLATTISGELEESCIRSFCGREDTREGPYLLSDDPPDSGFSPITYLEQCFIQSPDLFGIKADMSRKKRRIEHSASTSDQVTGPITRSRAKRLSAEREKSIVKFTANDTSIALDHLWRRTHYTAGESLIGTVAIICKAFKLATIKSSNPIVTLEPDMSKLATSIRPLTPFRLSLPRCEGSLESALMQYEAGVKCILEQVKSTRSVVENIRSSSHWTLHFLMDAQLYMLDIQYEIWEYLTRCVQLGVFSIYQCSLWETHHQLFDARMHCLLFEMNTAVALASKAEMCSSYVRRFEEWNRKTNNFSSIYNNAHGLALSLIKHITIPNALTRLQSMTHWNSKERPYKNSEEMEKFFLDTQSIECDSLENLISDNVTRNNSANGFSFLFPSFAVLSICRNQIYKEVSSYFNNHIDELMRNDHYHLSLISPLSRAYVLSRFHETRAKFLMRNNIMNLNKIIAKLNSTFDELKGIVDKTGQVELDCPCGQVVFFFDSGKVGVNINSLSTENVHVPDPVLAEEGRRIMGDCVKNTVFDPLTIVEQEKGNSLTMKHDRMKKSIEIVKDWVMTVSSTYDDEVHCETTDAGVECVEPVEVMCPSSPAHVTVIEDVDDESGSLASVVSKQTKKKCCNIDTVTTTIAGRRIEYSVNCADGVLKMKTMDSLTDDTSTDNLSATNTITTASFNSFDQIETLKIIRSHETGEFNWIAMIKSALDGIPAPKITPDFLRGSGSSDCQIDVYAELHLIDFNNSETSLEFTMPKADERDKVPLYALWISEVVRYADIERKRMMQLRPINNVGRCRAARSEMIREFAIPCKRARRCNSTPPWFGRTVYEHYGDDLSLGMARLEYEISGRKMQPDPQIGSHDDAITHYFISRNNSPSTMVDPLELLENPYSFFQHKPVAGKRILPPLVESSLVKKVCLSDPPIFAPFTSLKNEPETLYPPYDSDFDSSDDEL</sequence>
<evidence type="ECO:0000313" key="3">
    <source>
        <dbReference type="WBParaSite" id="ACAC_0001290001-mRNA-1"/>
    </source>
</evidence>
<organism evidence="2 3">
    <name type="scientific">Angiostrongylus cantonensis</name>
    <name type="common">Rat lungworm</name>
    <dbReference type="NCBI Taxonomy" id="6313"/>
    <lineage>
        <taxon>Eukaryota</taxon>
        <taxon>Metazoa</taxon>
        <taxon>Ecdysozoa</taxon>
        <taxon>Nematoda</taxon>
        <taxon>Chromadorea</taxon>
        <taxon>Rhabditida</taxon>
        <taxon>Rhabditina</taxon>
        <taxon>Rhabditomorpha</taxon>
        <taxon>Strongyloidea</taxon>
        <taxon>Metastrongylidae</taxon>
        <taxon>Angiostrongylus</taxon>
    </lineage>
</organism>
<feature type="region of interest" description="Disordered" evidence="1">
    <location>
        <begin position="508"/>
        <end position="548"/>
    </location>
</feature>
<reference evidence="2" key="1">
    <citation type="submission" date="2012-09" db="EMBL/GenBank/DDBJ databases">
        <authorList>
            <person name="Martin A.A."/>
        </authorList>
    </citation>
    <scope>NUCLEOTIDE SEQUENCE</scope>
</reference>
<evidence type="ECO:0000256" key="1">
    <source>
        <dbReference type="SAM" id="MobiDB-lite"/>
    </source>
</evidence>
<feature type="region of interest" description="Disordered" evidence="1">
    <location>
        <begin position="67"/>
        <end position="90"/>
    </location>
</feature>
<feature type="compositionally biased region" description="Polar residues" evidence="1">
    <location>
        <begin position="74"/>
        <end position="84"/>
    </location>
</feature>
<feature type="region of interest" description="Disordered" evidence="1">
    <location>
        <begin position="1932"/>
        <end position="1953"/>
    </location>
</feature>
<feature type="compositionally biased region" description="Acidic residues" evidence="1">
    <location>
        <begin position="1944"/>
        <end position="1953"/>
    </location>
</feature>
<keyword evidence="2" id="KW-1185">Reference proteome</keyword>
<accession>A0A0K0DMI2</accession>
<evidence type="ECO:0000313" key="2">
    <source>
        <dbReference type="Proteomes" id="UP000035642"/>
    </source>
</evidence>
<dbReference type="Proteomes" id="UP000035642">
    <property type="component" value="Unassembled WGS sequence"/>
</dbReference>
<protein>
    <submittedName>
        <fullName evidence="3">[Histone H3]-lysine(4) N-trimethyltransferase</fullName>
    </submittedName>
</protein>
<name>A0A0K0DMI2_ANGCA</name>
<feature type="region of interest" description="Disordered" evidence="1">
    <location>
        <begin position="333"/>
        <end position="396"/>
    </location>
</feature>
<feature type="compositionally biased region" description="Basic and acidic residues" evidence="1">
    <location>
        <begin position="360"/>
        <end position="374"/>
    </location>
</feature>
<proteinExistence type="predicted"/>
<feature type="compositionally biased region" description="Low complexity" evidence="1">
    <location>
        <begin position="522"/>
        <end position="533"/>
    </location>
</feature>